<dbReference type="GO" id="GO:0003677">
    <property type="term" value="F:DNA binding"/>
    <property type="evidence" value="ECO:0007669"/>
    <property type="project" value="UniProtKB-KW"/>
</dbReference>
<dbReference type="KEGG" id="pais:PFX98_04465"/>
<reference evidence="1" key="1">
    <citation type="submission" date="2023-01" db="EMBL/GenBank/DDBJ databases">
        <title>Whole genome sequence of Paucibacter sp. S2-9 isolated from pond sediment.</title>
        <authorList>
            <person name="Jung J.Y."/>
        </authorList>
    </citation>
    <scope>NUCLEOTIDE SEQUENCE</scope>
    <source>
        <strain evidence="1">S2-9</strain>
    </source>
</reference>
<organism evidence="1 2">
    <name type="scientific">Paucibacter sediminis</name>
    <dbReference type="NCBI Taxonomy" id="3019553"/>
    <lineage>
        <taxon>Bacteria</taxon>
        <taxon>Pseudomonadati</taxon>
        <taxon>Pseudomonadota</taxon>
        <taxon>Betaproteobacteria</taxon>
        <taxon>Burkholderiales</taxon>
        <taxon>Sphaerotilaceae</taxon>
        <taxon>Roseateles</taxon>
    </lineage>
</organism>
<accession>A0AA95NMY1</accession>
<sequence>MGQQLGGQRGWKNVSVRRARAGPLDRLLLQGRRPRFLELTGLPGLRPAPYAARYRWVQLQDPKALPLADLLALVSRSHALVFSKLTKKLQRELGPAIGESPRPKLSA</sequence>
<dbReference type="SUPFAM" id="SSF142906">
    <property type="entry name" value="YjbR-like"/>
    <property type="match status" value="1"/>
</dbReference>
<dbReference type="RefSeq" id="WP_285233967.1">
    <property type="nucleotide sequence ID" value="NZ_CP116346.1"/>
</dbReference>
<evidence type="ECO:0000313" key="1">
    <source>
        <dbReference type="EMBL" id="WIT12866.1"/>
    </source>
</evidence>
<dbReference type="InterPro" id="IPR038056">
    <property type="entry name" value="YjbR-like_sf"/>
</dbReference>
<dbReference type="EMBL" id="CP116346">
    <property type="protein sequence ID" value="WIT12866.1"/>
    <property type="molecule type" value="Genomic_DNA"/>
</dbReference>
<keyword evidence="2" id="KW-1185">Reference proteome</keyword>
<name>A0AA95NMY1_9BURK</name>
<protein>
    <submittedName>
        <fullName evidence="1">MmcQ/YjbR family DNA-binding protein</fullName>
    </submittedName>
</protein>
<gene>
    <name evidence="1" type="ORF">PFX98_04465</name>
</gene>
<evidence type="ECO:0000313" key="2">
    <source>
        <dbReference type="Proteomes" id="UP001177769"/>
    </source>
</evidence>
<dbReference type="Gene3D" id="3.90.1150.30">
    <property type="match status" value="1"/>
</dbReference>
<proteinExistence type="predicted"/>
<keyword evidence="1" id="KW-0238">DNA-binding</keyword>
<dbReference type="AlphaFoldDB" id="A0AA95NMY1"/>
<dbReference type="Proteomes" id="UP001177769">
    <property type="component" value="Chromosome"/>
</dbReference>